<reference evidence="7 8" key="1">
    <citation type="journal article" date="2014" name="Genome Announc.">
        <title>Draft Genome Sequence of Lysobacter capsici AZ78, a Bacterium Antagonistic to Plant-Pathogenic Oomycetes.</title>
        <authorList>
            <person name="Puopolo G."/>
            <person name="Sonego P."/>
            <person name="Engelen K."/>
            <person name="Pertot I."/>
        </authorList>
    </citation>
    <scope>NUCLEOTIDE SEQUENCE [LARGE SCALE GENOMIC DNA]</scope>
    <source>
        <strain evidence="7 8">AZ78</strain>
    </source>
</reference>
<evidence type="ECO:0000256" key="4">
    <source>
        <dbReference type="ARBA" id="ARBA00022833"/>
    </source>
</evidence>
<dbReference type="InterPro" id="IPR001405">
    <property type="entry name" value="UPF0758"/>
</dbReference>
<keyword evidence="3" id="KW-0378">Hydrolase</keyword>
<dbReference type="PROSITE" id="PS50249">
    <property type="entry name" value="MPN"/>
    <property type="match status" value="1"/>
</dbReference>
<name>A0A108U8A4_9GAMM</name>
<evidence type="ECO:0000256" key="1">
    <source>
        <dbReference type="ARBA" id="ARBA00022670"/>
    </source>
</evidence>
<keyword evidence="4" id="KW-0862">Zinc</keyword>
<dbReference type="GO" id="GO:0008237">
    <property type="term" value="F:metallopeptidase activity"/>
    <property type="evidence" value="ECO:0007669"/>
    <property type="project" value="UniProtKB-KW"/>
</dbReference>
<dbReference type="PANTHER" id="PTHR30471">
    <property type="entry name" value="DNA REPAIR PROTEIN RADC"/>
    <property type="match status" value="1"/>
</dbReference>
<dbReference type="Pfam" id="PF04002">
    <property type="entry name" value="RadC"/>
    <property type="match status" value="1"/>
</dbReference>
<dbReference type="GO" id="GO:0046872">
    <property type="term" value="F:metal ion binding"/>
    <property type="evidence" value="ECO:0007669"/>
    <property type="project" value="UniProtKB-KW"/>
</dbReference>
<dbReference type="Gene3D" id="3.40.140.10">
    <property type="entry name" value="Cytidine Deaminase, domain 2"/>
    <property type="match status" value="1"/>
</dbReference>
<evidence type="ECO:0000313" key="7">
    <source>
        <dbReference type="EMBL" id="KWS04410.1"/>
    </source>
</evidence>
<dbReference type="InterPro" id="IPR020891">
    <property type="entry name" value="UPF0758_CS"/>
</dbReference>
<dbReference type="CDD" id="cd08071">
    <property type="entry name" value="MPN_DUF2466"/>
    <property type="match status" value="1"/>
</dbReference>
<evidence type="ECO:0000256" key="5">
    <source>
        <dbReference type="ARBA" id="ARBA00023049"/>
    </source>
</evidence>
<dbReference type="NCBIfam" id="TIGR00608">
    <property type="entry name" value="radc"/>
    <property type="match status" value="1"/>
</dbReference>
<evidence type="ECO:0000259" key="6">
    <source>
        <dbReference type="PROSITE" id="PS50249"/>
    </source>
</evidence>
<dbReference type="OrthoDB" id="9804482at2"/>
<dbReference type="Proteomes" id="UP000023435">
    <property type="component" value="Unassembled WGS sequence"/>
</dbReference>
<dbReference type="SUPFAM" id="SSF102712">
    <property type="entry name" value="JAB1/MPN domain"/>
    <property type="match status" value="1"/>
</dbReference>
<gene>
    <name evidence="7" type="ORF">AZ78_1959</name>
</gene>
<proteinExistence type="predicted"/>
<dbReference type="InterPro" id="IPR025657">
    <property type="entry name" value="RadC_JAB"/>
</dbReference>
<keyword evidence="1" id="KW-0645">Protease</keyword>
<dbReference type="PANTHER" id="PTHR30471:SF3">
    <property type="entry name" value="UPF0758 PROTEIN YEES-RELATED"/>
    <property type="match status" value="1"/>
</dbReference>
<evidence type="ECO:0000256" key="3">
    <source>
        <dbReference type="ARBA" id="ARBA00022801"/>
    </source>
</evidence>
<evidence type="ECO:0000313" key="8">
    <source>
        <dbReference type="Proteomes" id="UP000023435"/>
    </source>
</evidence>
<keyword evidence="2" id="KW-0479">Metal-binding</keyword>
<keyword evidence="5" id="KW-0482">Metalloprotease</keyword>
<keyword evidence="8" id="KW-1185">Reference proteome</keyword>
<dbReference type="RefSeq" id="WP_036106798.1">
    <property type="nucleotide sequence ID" value="NZ_JAJA02000001.1"/>
</dbReference>
<protein>
    <submittedName>
        <fullName evidence="7">DNA repair protein RadC</fullName>
    </submittedName>
</protein>
<feature type="domain" description="MPN" evidence="6">
    <location>
        <begin position="34"/>
        <end position="156"/>
    </location>
</feature>
<sequence>MITNDNWTTQDDQDEKILQAAERILRRKLERQGSVSEPSSAATYLRARCGHLEREVFGCIFLDNRHHILAIEDLFFGTVSSAEIHPREIVKRALLLNAAAVIAFHNHPSGSLEPSAADRMITLRIKQALELVEVRLLDHFVVSCAGSTSLAARGWV</sequence>
<dbReference type="GO" id="GO:0006508">
    <property type="term" value="P:proteolysis"/>
    <property type="evidence" value="ECO:0007669"/>
    <property type="project" value="UniProtKB-KW"/>
</dbReference>
<dbReference type="AlphaFoldDB" id="A0A108U8A4"/>
<dbReference type="InterPro" id="IPR037518">
    <property type="entry name" value="MPN"/>
</dbReference>
<organism evidence="7 8">
    <name type="scientific">Lysobacter capsici AZ78</name>
    <dbReference type="NCBI Taxonomy" id="1444315"/>
    <lineage>
        <taxon>Bacteria</taxon>
        <taxon>Pseudomonadati</taxon>
        <taxon>Pseudomonadota</taxon>
        <taxon>Gammaproteobacteria</taxon>
        <taxon>Lysobacterales</taxon>
        <taxon>Lysobacteraceae</taxon>
        <taxon>Lysobacter</taxon>
    </lineage>
</organism>
<comment type="caution">
    <text evidence="7">The sequence shown here is derived from an EMBL/GenBank/DDBJ whole genome shotgun (WGS) entry which is preliminary data.</text>
</comment>
<dbReference type="EMBL" id="JAJA02000001">
    <property type="protein sequence ID" value="KWS04410.1"/>
    <property type="molecule type" value="Genomic_DNA"/>
</dbReference>
<dbReference type="PROSITE" id="PS01302">
    <property type="entry name" value="UPF0758"/>
    <property type="match status" value="1"/>
</dbReference>
<accession>A0A108U8A4</accession>
<evidence type="ECO:0000256" key="2">
    <source>
        <dbReference type="ARBA" id="ARBA00022723"/>
    </source>
</evidence>